<dbReference type="AlphaFoldDB" id="A0AAD1XQH8"/>
<feature type="transmembrane region" description="Helical" evidence="1">
    <location>
        <begin position="193"/>
        <end position="217"/>
    </location>
</feature>
<feature type="transmembrane region" description="Helical" evidence="1">
    <location>
        <begin position="160"/>
        <end position="181"/>
    </location>
</feature>
<keyword evidence="1" id="KW-1133">Transmembrane helix</keyword>
<reference evidence="2" key="1">
    <citation type="submission" date="2023-07" db="EMBL/GenBank/DDBJ databases">
        <authorList>
            <consortium name="AG Swart"/>
            <person name="Singh M."/>
            <person name="Singh A."/>
            <person name="Seah K."/>
            <person name="Emmerich C."/>
        </authorList>
    </citation>
    <scope>NUCLEOTIDE SEQUENCE</scope>
    <source>
        <strain evidence="2">DP1</strain>
    </source>
</reference>
<feature type="transmembrane region" description="Helical" evidence="1">
    <location>
        <begin position="47"/>
        <end position="68"/>
    </location>
</feature>
<evidence type="ECO:0000313" key="3">
    <source>
        <dbReference type="Proteomes" id="UP001295684"/>
    </source>
</evidence>
<dbReference type="EMBL" id="CAMPGE010018674">
    <property type="protein sequence ID" value="CAI2377070.1"/>
    <property type="molecule type" value="Genomic_DNA"/>
</dbReference>
<evidence type="ECO:0000313" key="2">
    <source>
        <dbReference type="EMBL" id="CAI2377070.1"/>
    </source>
</evidence>
<feature type="transmembrane region" description="Helical" evidence="1">
    <location>
        <begin position="129"/>
        <end position="154"/>
    </location>
</feature>
<comment type="caution">
    <text evidence="2">The sequence shown here is derived from an EMBL/GenBank/DDBJ whole genome shotgun (WGS) entry which is preliminary data.</text>
</comment>
<accession>A0AAD1XQH8</accession>
<evidence type="ECO:0000256" key="1">
    <source>
        <dbReference type="SAM" id="Phobius"/>
    </source>
</evidence>
<proteinExistence type="predicted"/>
<gene>
    <name evidence="2" type="ORF">ECRASSUSDP1_LOCUS18451</name>
</gene>
<dbReference type="Proteomes" id="UP001295684">
    <property type="component" value="Unassembled WGS sequence"/>
</dbReference>
<keyword evidence="1" id="KW-0812">Transmembrane</keyword>
<feature type="transmembrane region" description="Helical" evidence="1">
    <location>
        <begin position="88"/>
        <end position="108"/>
    </location>
</feature>
<keyword evidence="1" id="KW-0472">Membrane</keyword>
<organism evidence="2 3">
    <name type="scientific">Euplotes crassus</name>
    <dbReference type="NCBI Taxonomy" id="5936"/>
    <lineage>
        <taxon>Eukaryota</taxon>
        <taxon>Sar</taxon>
        <taxon>Alveolata</taxon>
        <taxon>Ciliophora</taxon>
        <taxon>Intramacronucleata</taxon>
        <taxon>Spirotrichea</taxon>
        <taxon>Hypotrichia</taxon>
        <taxon>Euplotida</taxon>
        <taxon>Euplotidae</taxon>
        <taxon>Moneuplotes</taxon>
    </lineage>
</organism>
<feature type="transmembrane region" description="Helical" evidence="1">
    <location>
        <begin position="17"/>
        <end position="35"/>
    </location>
</feature>
<evidence type="ECO:0008006" key="4">
    <source>
        <dbReference type="Google" id="ProtNLM"/>
    </source>
</evidence>
<name>A0AAD1XQH8_EUPCR</name>
<keyword evidence="3" id="KW-1185">Reference proteome</keyword>
<protein>
    <recommendedName>
        <fullName evidence="4">Transmembrane protein</fullName>
    </recommendedName>
</protein>
<sequence>MEEYVEQMKSVLRSEEYVLGVYLVNLVGIYGVIIWRMIVADIPSLPLHLFLIFYSLYLTTTLLIYLLLVFSDFSFEDSSHYESKCLGWSYLLGASMFLFFVAFLVWLVSRSVKKAMESEWCMLLCWQPVYCMICGLVLWLGLAWGLFVGLVVVYEGNKDVGFWVGMGVMGVCGGFLCAMFLKTREEVFVKGRVQYFHPCTWIFVTGGVLLIPFYLLFLCCKGNSSECESAKESGRNQPNETFDELRRKRTNKMSDIYRV</sequence>